<dbReference type="Proteomes" id="UP001343724">
    <property type="component" value="Unassembled WGS sequence"/>
</dbReference>
<evidence type="ECO:0000256" key="2">
    <source>
        <dbReference type="ARBA" id="ARBA00009959"/>
    </source>
</evidence>
<organism evidence="10 11">
    <name type="scientific">Adlercreutzia shanghongiae</name>
    <dbReference type="NCBI Taxonomy" id="3111773"/>
    <lineage>
        <taxon>Bacteria</taxon>
        <taxon>Bacillati</taxon>
        <taxon>Actinomycetota</taxon>
        <taxon>Coriobacteriia</taxon>
        <taxon>Eggerthellales</taxon>
        <taxon>Eggerthellaceae</taxon>
        <taxon>Adlercreutzia</taxon>
    </lineage>
</organism>
<dbReference type="InterPro" id="IPR019199">
    <property type="entry name" value="Virulence_VapD/CRISPR_Cas2"/>
</dbReference>
<comment type="cofactor">
    <cofactor evidence="1 9">
        <name>Mg(2+)</name>
        <dbReference type="ChEBI" id="CHEBI:18420"/>
    </cofactor>
</comment>
<comment type="caution">
    <text evidence="10">The sequence shown here is derived from an EMBL/GenBank/DDBJ whole genome shotgun (WGS) entry which is preliminary data.</text>
</comment>
<evidence type="ECO:0000256" key="8">
    <source>
        <dbReference type="ARBA" id="ARBA00023118"/>
    </source>
</evidence>
<comment type="subunit">
    <text evidence="9">Homodimer, forms a heterotetramer with a Cas1 homodimer.</text>
</comment>
<accession>A0ABU6IW92</accession>
<dbReference type="RefSeq" id="WP_326441376.1">
    <property type="nucleotide sequence ID" value="NZ_JAYMFH010000001.1"/>
</dbReference>
<evidence type="ECO:0000256" key="4">
    <source>
        <dbReference type="ARBA" id="ARBA00022723"/>
    </source>
</evidence>
<keyword evidence="4 9" id="KW-0479">Metal-binding</keyword>
<evidence type="ECO:0000256" key="1">
    <source>
        <dbReference type="ARBA" id="ARBA00001946"/>
    </source>
</evidence>
<keyword evidence="5 9" id="KW-0255">Endonuclease</keyword>
<evidence type="ECO:0000256" key="5">
    <source>
        <dbReference type="ARBA" id="ARBA00022759"/>
    </source>
</evidence>
<name>A0ABU6IW92_9ACTN</name>
<comment type="similarity">
    <text evidence="2 9">Belongs to the CRISPR-associated endoribonuclease Cas2 protein family.</text>
</comment>
<sequence length="102" mass="11897">MRLMVFFDLPVETAMQRKEYRLFRKFLIKDGYLMLQESVHAKLVVNDGAAGAAVMRLRKHRPPEGLVQVLKVTERQFATMDYIVGNRDAYDEVDTMEEFVVL</sequence>
<evidence type="ECO:0000313" key="10">
    <source>
        <dbReference type="EMBL" id="MEC4294090.1"/>
    </source>
</evidence>
<evidence type="ECO:0000256" key="9">
    <source>
        <dbReference type="HAMAP-Rule" id="MF_01471"/>
    </source>
</evidence>
<feature type="binding site" evidence="9">
    <location>
        <position position="8"/>
    </location>
    <ligand>
        <name>Mg(2+)</name>
        <dbReference type="ChEBI" id="CHEBI:18420"/>
        <note>catalytic</note>
    </ligand>
</feature>
<keyword evidence="6 9" id="KW-0378">Hydrolase</keyword>
<evidence type="ECO:0000256" key="3">
    <source>
        <dbReference type="ARBA" id="ARBA00022722"/>
    </source>
</evidence>
<dbReference type="GO" id="GO:0004519">
    <property type="term" value="F:endonuclease activity"/>
    <property type="evidence" value="ECO:0007669"/>
    <property type="project" value="UniProtKB-KW"/>
</dbReference>
<protein>
    <recommendedName>
        <fullName evidence="9">CRISPR-associated endoribonuclease Cas2</fullName>
        <ecNumber evidence="9">3.1.-.-</ecNumber>
    </recommendedName>
</protein>
<dbReference type="Pfam" id="PF09827">
    <property type="entry name" value="CRISPR_Cas2"/>
    <property type="match status" value="1"/>
</dbReference>
<dbReference type="SUPFAM" id="SSF143430">
    <property type="entry name" value="TTP0101/SSO1404-like"/>
    <property type="match status" value="1"/>
</dbReference>
<dbReference type="EC" id="3.1.-.-" evidence="9"/>
<evidence type="ECO:0000256" key="7">
    <source>
        <dbReference type="ARBA" id="ARBA00022842"/>
    </source>
</evidence>
<dbReference type="NCBIfam" id="TIGR01573">
    <property type="entry name" value="cas2"/>
    <property type="match status" value="1"/>
</dbReference>
<proteinExistence type="inferred from homology"/>
<keyword evidence="11" id="KW-1185">Reference proteome</keyword>
<dbReference type="EMBL" id="JAYMFH010000001">
    <property type="protein sequence ID" value="MEC4294090.1"/>
    <property type="molecule type" value="Genomic_DNA"/>
</dbReference>
<comment type="function">
    <text evidence="9">CRISPR (clustered regularly interspaced short palindromic repeat), is an adaptive immune system that provides protection against mobile genetic elements (viruses, transposable elements and conjugative plasmids). CRISPR clusters contain sequences complementary to antecedent mobile elements and target invading nucleic acids. CRISPR clusters are transcribed and processed into CRISPR RNA (crRNA). Functions as a ssRNA-specific endoribonuclease. Involved in the integration of spacer DNA into the CRISPR cassette.</text>
</comment>
<evidence type="ECO:0000256" key="6">
    <source>
        <dbReference type="ARBA" id="ARBA00022801"/>
    </source>
</evidence>
<keyword evidence="3 9" id="KW-0540">Nuclease</keyword>
<evidence type="ECO:0000313" key="11">
    <source>
        <dbReference type="Proteomes" id="UP001343724"/>
    </source>
</evidence>
<keyword evidence="7 9" id="KW-0460">Magnesium</keyword>
<reference evidence="10 11" key="1">
    <citation type="submission" date="2024-01" db="EMBL/GenBank/DDBJ databases">
        <title>novel species in genus Adlercreutzia.</title>
        <authorList>
            <person name="Liu X."/>
        </authorList>
    </citation>
    <scope>NUCLEOTIDE SEQUENCE [LARGE SCALE GENOMIC DNA]</scope>
    <source>
        <strain evidence="10 11">R22</strain>
    </source>
</reference>
<dbReference type="HAMAP" id="MF_01471">
    <property type="entry name" value="Cas2"/>
    <property type="match status" value="1"/>
</dbReference>
<gene>
    <name evidence="9 10" type="primary">cas2</name>
    <name evidence="10" type="ORF">VJ920_02050</name>
</gene>
<keyword evidence="8 9" id="KW-0051">Antiviral defense</keyword>
<dbReference type="InterPro" id="IPR021127">
    <property type="entry name" value="CRISPR_associated_Cas2"/>
</dbReference>